<evidence type="ECO:0000259" key="6">
    <source>
        <dbReference type="PROSITE" id="PS51767"/>
    </source>
</evidence>
<dbReference type="EMBL" id="JABCRI010000008">
    <property type="protein sequence ID" value="KAF8401641.1"/>
    <property type="molecule type" value="Genomic_DNA"/>
</dbReference>
<dbReference type="GO" id="GO:0005576">
    <property type="term" value="C:extracellular region"/>
    <property type="evidence" value="ECO:0007669"/>
    <property type="project" value="UniProtKB-SubCell"/>
</dbReference>
<evidence type="ECO:0000256" key="1">
    <source>
        <dbReference type="ARBA" id="ARBA00004239"/>
    </source>
</evidence>
<dbReference type="PANTHER" id="PTHR47965:SF6">
    <property type="entry name" value="ASPARTIC PROTEINASE GIP1-RELATED"/>
    <property type="match status" value="1"/>
</dbReference>
<comment type="similarity">
    <text evidence="2">Belongs to the peptidase A1 family.</text>
</comment>
<dbReference type="InterPro" id="IPR001461">
    <property type="entry name" value="Aspartic_peptidase_A1"/>
</dbReference>
<dbReference type="FunFam" id="2.40.70.10:FF:000041">
    <property type="entry name" value="Basic 7S globulin"/>
    <property type="match status" value="1"/>
</dbReference>
<evidence type="ECO:0000313" key="7">
    <source>
        <dbReference type="EMBL" id="KAF8401641.1"/>
    </source>
</evidence>
<evidence type="ECO:0000256" key="5">
    <source>
        <dbReference type="SAM" id="SignalP"/>
    </source>
</evidence>
<feature type="signal peptide" evidence="5">
    <location>
        <begin position="1"/>
        <end position="19"/>
    </location>
</feature>
<evidence type="ECO:0000256" key="3">
    <source>
        <dbReference type="ARBA" id="ARBA00022525"/>
    </source>
</evidence>
<gene>
    <name evidence="7" type="ORF">HHK36_012587</name>
</gene>
<dbReference type="GO" id="GO:0004190">
    <property type="term" value="F:aspartic-type endopeptidase activity"/>
    <property type="evidence" value="ECO:0007669"/>
    <property type="project" value="InterPro"/>
</dbReference>
<dbReference type="SUPFAM" id="SSF50630">
    <property type="entry name" value="Acid proteases"/>
    <property type="match status" value="1"/>
</dbReference>
<dbReference type="Pfam" id="PF14543">
    <property type="entry name" value="TAXi_N"/>
    <property type="match status" value="1"/>
</dbReference>
<dbReference type="OrthoDB" id="1904546at2759"/>
<keyword evidence="8" id="KW-1185">Reference proteome</keyword>
<dbReference type="Gene3D" id="2.40.70.10">
    <property type="entry name" value="Acid Proteases"/>
    <property type="match status" value="2"/>
</dbReference>
<dbReference type="InterPro" id="IPR033121">
    <property type="entry name" value="PEPTIDASE_A1"/>
</dbReference>
<dbReference type="PANTHER" id="PTHR47965">
    <property type="entry name" value="ASPARTYL PROTEASE-RELATED"/>
    <property type="match status" value="1"/>
</dbReference>
<feature type="domain" description="Peptidase A1" evidence="6">
    <location>
        <begin position="39"/>
        <end position="416"/>
    </location>
</feature>
<accession>A0A835DFT9</accession>
<keyword evidence="4 5" id="KW-0732">Signal</keyword>
<dbReference type="FunFam" id="2.40.70.10:FF:000045">
    <property type="entry name" value="Basic 7S globulin"/>
    <property type="match status" value="1"/>
</dbReference>
<evidence type="ECO:0000256" key="2">
    <source>
        <dbReference type="ARBA" id="ARBA00007447"/>
    </source>
</evidence>
<evidence type="ECO:0000313" key="8">
    <source>
        <dbReference type="Proteomes" id="UP000655225"/>
    </source>
</evidence>
<dbReference type="OMA" id="TYQHIPC"/>
<feature type="chain" id="PRO_5032641262" description="Peptidase A1 domain-containing protein" evidence="5">
    <location>
        <begin position="20"/>
        <end position="439"/>
    </location>
</feature>
<dbReference type="InterPro" id="IPR032861">
    <property type="entry name" value="TAXi_N"/>
</dbReference>
<keyword evidence="3" id="KW-0964">Secreted</keyword>
<dbReference type="PROSITE" id="PS51767">
    <property type="entry name" value="PEPTIDASE_A1"/>
    <property type="match status" value="1"/>
</dbReference>
<dbReference type="Pfam" id="PF14541">
    <property type="entry name" value="TAXi_C"/>
    <property type="match status" value="1"/>
</dbReference>
<reference evidence="7 8" key="1">
    <citation type="submission" date="2020-04" db="EMBL/GenBank/DDBJ databases">
        <title>Plant Genome Project.</title>
        <authorList>
            <person name="Zhang R.-G."/>
        </authorList>
    </citation>
    <scope>NUCLEOTIDE SEQUENCE [LARGE SCALE GENOMIC DNA]</scope>
    <source>
        <strain evidence="7">YNK0</strain>
        <tissue evidence="7">Leaf</tissue>
    </source>
</reference>
<name>A0A835DFT9_TETSI</name>
<dbReference type="AlphaFoldDB" id="A0A835DFT9"/>
<organism evidence="7 8">
    <name type="scientific">Tetracentron sinense</name>
    <name type="common">Spur-leaf</name>
    <dbReference type="NCBI Taxonomy" id="13715"/>
    <lineage>
        <taxon>Eukaryota</taxon>
        <taxon>Viridiplantae</taxon>
        <taxon>Streptophyta</taxon>
        <taxon>Embryophyta</taxon>
        <taxon>Tracheophyta</taxon>
        <taxon>Spermatophyta</taxon>
        <taxon>Magnoliopsida</taxon>
        <taxon>Trochodendrales</taxon>
        <taxon>Trochodendraceae</taxon>
        <taxon>Tetracentron</taxon>
    </lineage>
</organism>
<dbReference type="Proteomes" id="UP000655225">
    <property type="component" value="Unassembled WGS sequence"/>
</dbReference>
<sequence length="439" mass="47144">MSFLSLLCYSCCFFFSSTALSIQTILLTPISKDPSTLQYTTTVYHKTPLKPTKLLLDLGASFCWIDCEKNYKSLTYHPIPCKTSLCASLNSSACSNCYNAPGPDCANNTCALFPENPVTRKAALANALRDSLALSTTDGRNPGRLAIIPDFVFSCARTTLLKGLANGVTGLAALGRSSFSLSAQISTAMSSPFLFTLCLSGSPSAPGVAFFGTRGPYFFLPDAELSKSLVYTPLLVNPVGNTVITYSGQPSDEYFIGVTAVNVNGKAVRLNETLLAIDQNGNGGTKISTVVPYTTMESSIYKAFTEAFSREAAAVNLTVTKPVKPFNVCFQSEDVSSTRVGPAVPVVDLVMESEDVFWRIFGANSMVRIVGEDEDVWCLGFVDGGANARTGIVIGGYQMEDNLVEFDLGLKRFGFSSSVLIQQTSCANFNFTTNNKIAF</sequence>
<dbReference type="GO" id="GO:0006508">
    <property type="term" value="P:proteolysis"/>
    <property type="evidence" value="ECO:0007669"/>
    <property type="project" value="InterPro"/>
</dbReference>
<comment type="caution">
    <text evidence="7">The sequence shown here is derived from an EMBL/GenBank/DDBJ whole genome shotgun (WGS) entry which is preliminary data.</text>
</comment>
<dbReference type="InterPro" id="IPR021109">
    <property type="entry name" value="Peptidase_aspartic_dom_sf"/>
</dbReference>
<comment type="subcellular location">
    <subcellularLocation>
        <location evidence="1">Secreted</location>
        <location evidence="1">Extracellular space</location>
    </subcellularLocation>
</comment>
<evidence type="ECO:0000256" key="4">
    <source>
        <dbReference type="ARBA" id="ARBA00022729"/>
    </source>
</evidence>
<proteinExistence type="inferred from homology"/>
<protein>
    <recommendedName>
        <fullName evidence="6">Peptidase A1 domain-containing protein</fullName>
    </recommendedName>
</protein>
<dbReference type="InterPro" id="IPR033868">
    <property type="entry name" value="Xylanase_inhibitor_I-like"/>
</dbReference>
<dbReference type="CDD" id="cd05489">
    <property type="entry name" value="xylanase_inhibitor_I_like"/>
    <property type="match status" value="1"/>
</dbReference>
<dbReference type="InterPro" id="IPR032799">
    <property type="entry name" value="TAXi_C"/>
</dbReference>